<dbReference type="OrthoDB" id="414378at2759"/>
<protein>
    <recommendedName>
        <fullName evidence="2">Jacalin-type lectin domain-containing protein</fullName>
    </recommendedName>
</protein>
<evidence type="ECO:0000259" key="2">
    <source>
        <dbReference type="Pfam" id="PF01419"/>
    </source>
</evidence>
<accession>A0A1Q9DKX4</accession>
<dbReference type="Proteomes" id="UP000186817">
    <property type="component" value="Unassembled WGS sequence"/>
</dbReference>
<feature type="region of interest" description="Disordered" evidence="1">
    <location>
        <begin position="78"/>
        <end position="115"/>
    </location>
</feature>
<reference evidence="3 4" key="1">
    <citation type="submission" date="2016-02" db="EMBL/GenBank/DDBJ databases">
        <title>Genome analysis of coral dinoflagellate symbionts highlights evolutionary adaptations to a symbiotic lifestyle.</title>
        <authorList>
            <person name="Aranda M."/>
            <person name="Li Y."/>
            <person name="Liew Y.J."/>
            <person name="Baumgarten S."/>
            <person name="Simakov O."/>
            <person name="Wilson M."/>
            <person name="Piel J."/>
            <person name="Ashoor H."/>
            <person name="Bougouffa S."/>
            <person name="Bajic V.B."/>
            <person name="Ryu T."/>
            <person name="Ravasi T."/>
            <person name="Bayer T."/>
            <person name="Micklem G."/>
            <person name="Kim H."/>
            <person name="Bhak J."/>
            <person name="Lajeunesse T.C."/>
            <person name="Voolstra C.R."/>
        </authorList>
    </citation>
    <scope>NUCLEOTIDE SEQUENCE [LARGE SCALE GENOMIC DNA]</scope>
    <source>
        <strain evidence="3 4">CCMP2467</strain>
    </source>
</reference>
<evidence type="ECO:0000256" key="1">
    <source>
        <dbReference type="SAM" id="MobiDB-lite"/>
    </source>
</evidence>
<gene>
    <name evidence="3" type="ORF">AK812_SmicGene22052</name>
</gene>
<dbReference type="SUPFAM" id="SSF51101">
    <property type="entry name" value="Mannose-binding lectins"/>
    <property type="match status" value="1"/>
</dbReference>
<organism evidence="3 4">
    <name type="scientific">Symbiodinium microadriaticum</name>
    <name type="common">Dinoflagellate</name>
    <name type="synonym">Zooxanthella microadriatica</name>
    <dbReference type="NCBI Taxonomy" id="2951"/>
    <lineage>
        <taxon>Eukaryota</taxon>
        <taxon>Sar</taxon>
        <taxon>Alveolata</taxon>
        <taxon>Dinophyceae</taxon>
        <taxon>Suessiales</taxon>
        <taxon>Symbiodiniaceae</taxon>
        <taxon>Symbiodinium</taxon>
    </lineage>
</organism>
<dbReference type="Gene3D" id="2.100.10.30">
    <property type="entry name" value="Jacalin-like lectin domain"/>
    <property type="match status" value="1"/>
</dbReference>
<dbReference type="AlphaFoldDB" id="A0A1Q9DKX4"/>
<feature type="compositionally biased region" description="Basic residues" evidence="1">
    <location>
        <begin position="91"/>
        <end position="103"/>
    </location>
</feature>
<sequence>MAKQVFKLDVECRKDGRSNRIRVPIGGDQPVRRLLEIVRERSNMSLTTLYTLRDGHKALLDPDDTLYMVLDAGENRLRAEATPAKAPPLRSRSRSPARRKRSEKARLHEQRGPQRSSLAAVLLNGTARGANSQRDKVLVVKQAMFWSLECYATEDGWLVVNYEGSVTWAGSPDVIQEEFVFSVIVVSPAGFFPDRGQNTKVPEWVFCAPREVCNQEEDLSDEREEPSADPGAKGCIKRIRAITGQYVDRVEFQLRSGIHQVYGESTGGCSSECFAVEKDEAVVEVTQIPTRKYLAQMLEFKTSKGRIFSTKGYGGPGKEPQRIVFAAPEGRQICGLVFEGVKLSAVCHQKCSKTGSRKHPQKLVENFMAGFNAYQ</sequence>
<feature type="domain" description="Jacalin-type lectin" evidence="2">
    <location>
        <begin position="231"/>
        <end position="336"/>
    </location>
</feature>
<evidence type="ECO:0000313" key="4">
    <source>
        <dbReference type="Proteomes" id="UP000186817"/>
    </source>
</evidence>
<dbReference type="InterPro" id="IPR036404">
    <property type="entry name" value="Jacalin-like_lectin_dom_sf"/>
</dbReference>
<evidence type="ECO:0000313" key="3">
    <source>
        <dbReference type="EMBL" id="OLP95808.1"/>
    </source>
</evidence>
<dbReference type="EMBL" id="LSRX01000490">
    <property type="protein sequence ID" value="OLP95808.1"/>
    <property type="molecule type" value="Genomic_DNA"/>
</dbReference>
<comment type="caution">
    <text evidence="3">The sequence shown here is derived from an EMBL/GenBank/DDBJ whole genome shotgun (WGS) entry which is preliminary data.</text>
</comment>
<dbReference type="InterPro" id="IPR001229">
    <property type="entry name" value="Jacalin-like_lectin_dom"/>
</dbReference>
<keyword evidence="4" id="KW-1185">Reference proteome</keyword>
<dbReference type="Pfam" id="PF01419">
    <property type="entry name" value="Jacalin"/>
    <property type="match status" value="1"/>
</dbReference>
<proteinExistence type="predicted"/>
<name>A0A1Q9DKX4_SYMMI</name>